<feature type="region of interest" description="Disordered" evidence="1">
    <location>
        <begin position="1"/>
        <end position="26"/>
    </location>
</feature>
<evidence type="ECO:0000256" key="1">
    <source>
        <dbReference type="SAM" id="MobiDB-lite"/>
    </source>
</evidence>
<sequence>MGGKGETGGKRGKKQRQKGLLTRMNTDRLRIKADEGMSACVRHCDRSCNGIHTLAASQYDVPGA</sequence>
<gene>
    <name evidence="2" type="ORF">GXY80_10325</name>
</gene>
<accession>A0A971M4S0</accession>
<dbReference type="AlphaFoldDB" id="A0A971M4S0"/>
<name>A0A971M4S0_9BACT</name>
<evidence type="ECO:0000313" key="2">
    <source>
        <dbReference type="EMBL" id="NLW35860.1"/>
    </source>
</evidence>
<organism evidence="2 3">
    <name type="scientific">Syntrophorhabdus aromaticivorans</name>
    <dbReference type="NCBI Taxonomy" id="328301"/>
    <lineage>
        <taxon>Bacteria</taxon>
        <taxon>Pseudomonadati</taxon>
        <taxon>Thermodesulfobacteriota</taxon>
        <taxon>Syntrophorhabdia</taxon>
        <taxon>Syntrophorhabdales</taxon>
        <taxon>Syntrophorhabdaceae</taxon>
        <taxon>Syntrophorhabdus</taxon>
    </lineage>
</organism>
<comment type="caution">
    <text evidence="2">The sequence shown here is derived from an EMBL/GenBank/DDBJ whole genome shotgun (WGS) entry which is preliminary data.</text>
</comment>
<dbReference type="Proteomes" id="UP000777265">
    <property type="component" value="Unassembled WGS sequence"/>
</dbReference>
<reference evidence="2" key="1">
    <citation type="journal article" date="2020" name="Biotechnol. Biofuels">
        <title>New insights from the biogas microbiome by comprehensive genome-resolved metagenomics of nearly 1600 species originating from multiple anaerobic digesters.</title>
        <authorList>
            <person name="Campanaro S."/>
            <person name="Treu L."/>
            <person name="Rodriguez-R L.M."/>
            <person name="Kovalovszki A."/>
            <person name="Ziels R.M."/>
            <person name="Maus I."/>
            <person name="Zhu X."/>
            <person name="Kougias P.G."/>
            <person name="Basile A."/>
            <person name="Luo G."/>
            <person name="Schluter A."/>
            <person name="Konstantinidis K.T."/>
            <person name="Angelidaki I."/>
        </authorList>
    </citation>
    <scope>NUCLEOTIDE SEQUENCE</scope>
    <source>
        <strain evidence="2">AS06rmzACSIP_7</strain>
    </source>
</reference>
<reference evidence="2" key="2">
    <citation type="submission" date="2020-01" db="EMBL/GenBank/DDBJ databases">
        <authorList>
            <person name="Campanaro S."/>
        </authorList>
    </citation>
    <scope>NUCLEOTIDE SEQUENCE</scope>
    <source>
        <strain evidence="2">AS06rmzACSIP_7</strain>
    </source>
</reference>
<proteinExistence type="predicted"/>
<evidence type="ECO:0000313" key="3">
    <source>
        <dbReference type="Proteomes" id="UP000777265"/>
    </source>
</evidence>
<dbReference type="EMBL" id="JAAYEE010000179">
    <property type="protein sequence ID" value="NLW35860.1"/>
    <property type="molecule type" value="Genomic_DNA"/>
</dbReference>
<protein>
    <submittedName>
        <fullName evidence="2">Uncharacterized protein</fullName>
    </submittedName>
</protein>